<keyword evidence="5" id="KW-1185">Reference proteome</keyword>
<dbReference type="SUPFAM" id="SSF53756">
    <property type="entry name" value="UDP-Glycosyltransferase/glycogen phosphorylase"/>
    <property type="match status" value="1"/>
</dbReference>
<gene>
    <name evidence="4" type="primary">rfaQ</name>
    <name evidence="4" type="ORF">ABGV49_12650</name>
</gene>
<evidence type="ECO:0000313" key="5">
    <source>
        <dbReference type="Proteomes" id="UP001455709"/>
    </source>
</evidence>
<evidence type="ECO:0000256" key="2">
    <source>
        <dbReference type="ARBA" id="ARBA00022679"/>
    </source>
</evidence>
<dbReference type="InterPro" id="IPR051199">
    <property type="entry name" value="LPS_LOS_Heptosyltrfase"/>
</dbReference>
<name>A0ABV0FCU2_9NEIS</name>
<feature type="region of interest" description="Disordered" evidence="3">
    <location>
        <begin position="1"/>
        <end position="23"/>
    </location>
</feature>
<dbReference type="Proteomes" id="UP001455709">
    <property type="component" value="Unassembled WGS sequence"/>
</dbReference>
<dbReference type="InterPro" id="IPR002201">
    <property type="entry name" value="Glyco_trans_9"/>
</dbReference>
<dbReference type="RefSeq" id="WP_347370946.1">
    <property type="nucleotide sequence ID" value="NZ_JBDOJC010000001.1"/>
</dbReference>
<evidence type="ECO:0000256" key="1">
    <source>
        <dbReference type="ARBA" id="ARBA00022676"/>
    </source>
</evidence>
<keyword evidence="2" id="KW-0808">Transferase</keyword>
<reference evidence="4 5" key="1">
    <citation type="submission" date="2024-05" db="EMBL/GenBank/DDBJ databases">
        <authorList>
            <person name="De Oliveira J.P."/>
            <person name="Noriler S.A."/>
            <person name="De Oliveira A.G."/>
            <person name="Sipoli D.S."/>
        </authorList>
    </citation>
    <scope>NUCLEOTIDE SEQUENCE [LARGE SCALE GENOMIC DNA]</scope>
    <source>
        <strain evidence="4 5">LABIM189</strain>
    </source>
</reference>
<keyword evidence="1" id="KW-0328">Glycosyltransferase</keyword>
<dbReference type="InterPro" id="IPR011916">
    <property type="entry name" value="LipoPS_heptosylTferase-III"/>
</dbReference>
<protein>
    <submittedName>
        <fullName evidence="4">Lipopolysaccharide heptosyltransferase III</fullName>
    </submittedName>
</protein>
<comment type="caution">
    <text evidence="4">The sequence shown here is derived from an EMBL/GenBank/DDBJ whole genome shotgun (WGS) entry which is preliminary data.</text>
</comment>
<dbReference type="NCBIfam" id="TIGR02201">
    <property type="entry name" value="heptsyl_trn_III"/>
    <property type="match status" value="1"/>
</dbReference>
<evidence type="ECO:0000313" key="4">
    <source>
        <dbReference type="EMBL" id="MEO2217907.1"/>
    </source>
</evidence>
<dbReference type="PANTHER" id="PTHR30160:SF1">
    <property type="entry name" value="LIPOPOLYSACCHARIDE 1,2-N-ACETYLGLUCOSAMINETRANSFERASE-RELATED"/>
    <property type="match status" value="1"/>
</dbReference>
<proteinExistence type="predicted"/>
<organism evidence="4 5">
    <name type="scientific">Chromobacterium vaccinii</name>
    <dbReference type="NCBI Taxonomy" id="1108595"/>
    <lineage>
        <taxon>Bacteria</taxon>
        <taxon>Pseudomonadati</taxon>
        <taxon>Pseudomonadota</taxon>
        <taxon>Betaproteobacteria</taxon>
        <taxon>Neisseriales</taxon>
        <taxon>Chromobacteriaceae</taxon>
        <taxon>Chromobacterium</taxon>
    </lineage>
</organism>
<evidence type="ECO:0000256" key="3">
    <source>
        <dbReference type="SAM" id="MobiDB-lite"/>
    </source>
</evidence>
<sequence>MASTNRTSAPAEPFPGIARDEDLHPLMPQTEAPDRILLIKLRHHGDILLTTPVARTLKSRYPQCEIDMLVYRETIPLLQHNPDISRVWTLDRSLRGWRKLASQLRLLLALRRQRYQTVIHLSDQMQGAFFAKLLARRHAIGFDYPKRRHSPWHRFFTALAPLAPSDTLHTVSQNLLALSPLGITPTPDEQRCVLPIQAADRETVAALLKEAGVDGPYIVIHPSSRWFFKCWEDDRFAELAETLASDGWSIVLTAAPDPAEMDMVAAIRAQIRSDRVVSVAGRLTLNQLAAIIDGARLFIGVDSVPMHMAAALGKDTIALFGPSKIHEWHPWMTRHRLLNAADYGELIDPDQVDTSTRQRYLANIPLEAALNASRELLSSPAQE</sequence>
<dbReference type="CDD" id="cd03789">
    <property type="entry name" value="GT9_LPS_heptosyltransferase"/>
    <property type="match status" value="1"/>
</dbReference>
<dbReference type="PANTHER" id="PTHR30160">
    <property type="entry name" value="TETRAACYLDISACCHARIDE 4'-KINASE-RELATED"/>
    <property type="match status" value="1"/>
</dbReference>
<accession>A0ABV0FCU2</accession>
<dbReference type="EMBL" id="JBDOJC010000001">
    <property type="protein sequence ID" value="MEO2217907.1"/>
    <property type="molecule type" value="Genomic_DNA"/>
</dbReference>
<dbReference type="Pfam" id="PF01075">
    <property type="entry name" value="Glyco_transf_9"/>
    <property type="match status" value="1"/>
</dbReference>
<dbReference type="Gene3D" id="3.40.50.2000">
    <property type="entry name" value="Glycogen Phosphorylase B"/>
    <property type="match status" value="2"/>
</dbReference>